<accession>T0PLL3</accession>
<feature type="transmembrane region" description="Helical" evidence="1">
    <location>
        <begin position="1579"/>
        <end position="1597"/>
    </location>
</feature>
<keyword evidence="1" id="KW-0472">Membrane</keyword>
<feature type="transmembrane region" description="Helical" evidence="1">
    <location>
        <begin position="678"/>
        <end position="700"/>
    </location>
</feature>
<feature type="transmembrane region" description="Helical" evidence="1">
    <location>
        <begin position="1539"/>
        <end position="1558"/>
    </location>
</feature>
<keyword evidence="3" id="KW-1185">Reference proteome</keyword>
<gene>
    <name evidence="2" type="ORF">SDRG_15866</name>
</gene>
<organism evidence="2 3">
    <name type="scientific">Saprolegnia diclina (strain VS20)</name>
    <dbReference type="NCBI Taxonomy" id="1156394"/>
    <lineage>
        <taxon>Eukaryota</taxon>
        <taxon>Sar</taxon>
        <taxon>Stramenopiles</taxon>
        <taxon>Oomycota</taxon>
        <taxon>Saprolegniomycetes</taxon>
        <taxon>Saprolegniales</taxon>
        <taxon>Saprolegniaceae</taxon>
        <taxon>Saprolegnia</taxon>
    </lineage>
</organism>
<evidence type="ECO:0000313" key="2">
    <source>
        <dbReference type="EMBL" id="EQC26279.1"/>
    </source>
</evidence>
<dbReference type="RefSeq" id="XP_008620274.1">
    <property type="nucleotide sequence ID" value="XM_008622052.1"/>
</dbReference>
<protein>
    <submittedName>
        <fullName evidence="2">Uncharacterized protein</fullName>
    </submittedName>
</protein>
<dbReference type="eggNOG" id="ENOG502SD6V">
    <property type="taxonomic scope" value="Eukaryota"/>
</dbReference>
<dbReference type="InParanoid" id="T0PLL3"/>
<feature type="transmembrane region" description="Helical" evidence="1">
    <location>
        <begin position="609"/>
        <end position="627"/>
    </location>
</feature>
<keyword evidence="1" id="KW-1133">Transmembrane helix</keyword>
<feature type="transmembrane region" description="Helical" evidence="1">
    <location>
        <begin position="1630"/>
        <end position="1647"/>
    </location>
</feature>
<name>T0PLL3_SAPDV</name>
<reference evidence="2 3" key="1">
    <citation type="submission" date="2012-04" db="EMBL/GenBank/DDBJ databases">
        <title>The Genome Sequence of Saprolegnia declina VS20.</title>
        <authorList>
            <consortium name="The Broad Institute Genome Sequencing Platform"/>
            <person name="Russ C."/>
            <person name="Nusbaum C."/>
            <person name="Tyler B."/>
            <person name="van West P."/>
            <person name="Dieguez-Uribeondo J."/>
            <person name="de Bruijn I."/>
            <person name="Tripathy S."/>
            <person name="Jiang R."/>
            <person name="Young S.K."/>
            <person name="Zeng Q."/>
            <person name="Gargeya S."/>
            <person name="Fitzgerald M."/>
            <person name="Haas B."/>
            <person name="Abouelleil A."/>
            <person name="Alvarado L."/>
            <person name="Arachchi H.M."/>
            <person name="Berlin A."/>
            <person name="Chapman S.B."/>
            <person name="Goldberg J."/>
            <person name="Griggs A."/>
            <person name="Gujja S."/>
            <person name="Hansen M."/>
            <person name="Howarth C."/>
            <person name="Imamovic A."/>
            <person name="Larimer J."/>
            <person name="McCowen C."/>
            <person name="Montmayeur A."/>
            <person name="Murphy C."/>
            <person name="Neiman D."/>
            <person name="Pearson M."/>
            <person name="Priest M."/>
            <person name="Roberts A."/>
            <person name="Saif S."/>
            <person name="Shea T."/>
            <person name="Sisk P."/>
            <person name="Sykes S."/>
            <person name="Wortman J."/>
            <person name="Nusbaum C."/>
            <person name="Birren B."/>
        </authorList>
    </citation>
    <scope>NUCLEOTIDE SEQUENCE [LARGE SCALE GENOMIC DNA]</scope>
    <source>
        <strain evidence="2 3">VS20</strain>
    </source>
</reference>
<dbReference type="Proteomes" id="UP000030762">
    <property type="component" value="Unassembled WGS sequence"/>
</dbReference>
<dbReference type="OrthoDB" id="78771at2759"/>
<feature type="transmembrane region" description="Helical" evidence="1">
    <location>
        <begin position="1458"/>
        <end position="1475"/>
    </location>
</feature>
<feature type="transmembrane region" description="Helical" evidence="1">
    <location>
        <begin position="853"/>
        <end position="875"/>
    </location>
</feature>
<evidence type="ECO:0000313" key="3">
    <source>
        <dbReference type="Proteomes" id="UP000030762"/>
    </source>
</evidence>
<dbReference type="GeneID" id="19956593"/>
<dbReference type="VEuPathDB" id="FungiDB:SDRG_15866"/>
<dbReference type="EMBL" id="JH767235">
    <property type="protein sequence ID" value="EQC26279.1"/>
    <property type="molecule type" value="Genomic_DNA"/>
</dbReference>
<evidence type="ECO:0000256" key="1">
    <source>
        <dbReference type="SAM" id="Phobius"/>
    </source>
</evidence>
<dbReference type="OMA" id="ANDLWWV"/>
<keyword evidence="1" id="KW-0812">Transmembrane</keyword>
<feature type="transmembrane region" description="Helical" evidence="1">
    <location>
        <begin position="736"/>
        <end position="758"/>
    </location>
</feature>
<feature type="transmembrane region" description="Helical" evidence="1">
    <location>
        <begin position="647"/>
        <end position="666"/>
    </location>
</feature>
<dbReference type="PROSITE" id="PS51257">
    <property type="entry name" value="PROKAR_LIPOPROTEIN"/>
    <property type="match status" value="1"/>
</dbReference>
<feature type="transmembrane region" description="Helical" evidence="1">
    <location>
        <begin position="1496"/>
        <end position="1519"/>
    </location>
</feature>
<proteinExistence type="predicted"/>
<sequence>MRRAKCLLGLGYIVVSMACSVYYLKILYPYLQNDLFWAGFALHGAQTYLLDLYRVRLWTTSSGVIDVLNVSNAVLRTYDTPSTMLDVQPSYPRSLVSNHLTTPRQGITALRNLPTWAIFQITTQPALRQERCAALVANGAVYLEPTFRCVNWATFFARFGPSFMFSVGDAVVASPGGAAWLDSVQDAFDSIESDLTFWSEHGLTHYTVQWGNIFTTGIHETISITNAFGWEQALSTTKIPYASRDALWTTSILYWYFFNDLWASSVLNGSLVRSAHNFIANNSVGPSATVETVLGLYPYTPCSVILHDHLGPFVSIDMWLLPPPASLQELVSSHTAVVATALQANATLWAAFRQLITVPLDPVPSSWRLPNTTYYGGSPICATYAGSGYVQQSFSFEDTCAAQVASSILLGAPGQAFAMTALRLVRANDPLVSAICRQCVSTSARCVDALSATQALTEPLRPLTMPLLTRLVERVVADVKDLRVEVVQFATVNGSDNLVLHQPLLEDDFAFFGWLMLFDWVYGYREVVSFQGDVSTMVLMSEPLPTLSMAPSAREVPASTCYYLWYIAVVTTALLVLVALGTIGYTLVGHCHLRGYELFCFNRVAGPVWIGRPMLLIRAVTALVLLSSPSTTFVSDDNVGRFVLTPLSLVHAAVVTGEATWLTYVLTDVLLVFAPNEAALSAALSSFSVWALTLLLELLWPLRPTLVIDRTCSQRGVMLSLQCTSGTVTFGSLHRILLIVAINGVASLTSILFVRVTASMRVPRRLRMRRASTLTSAAAEAFLELPGDDAWTIDPALGCMMGVFRFSWRHREFIFDTKLWMSFQKSSAGPCMEVVPMTAPSQTHVASPNRRMAVVKVCLGLGYLFATVGGSLYYLKLSSVNLANDLWWVTFNTSGTQTYVANWFNRYLWLTPSLEDGPLDLHQYADMNSYATNTTTVTVTDMLPRRIHFETASDLHVAILGLRATNPCLIPWIATQYCWVDFDKRWAMANSAARQVRCAAKYAANAAVYLEAPLRNADWDGFEVCWGQAFDMGIAADLRQDLGGRKWLQVTQSNANSEADEVAYWTSKGLASYSTAWQNYKAAGVINTFNVVTALGLAFPLTLQASNGSFHLGTQTSYKMYWNLASDFWALASNDSGVTGKSLLRISPRFAFTNTSLLDVYYRNGSMSAPLDPAYDVFQSHLGAFGSVDLRHVAYPASLAALVRDVHEALRSVLMNTTDGNGTYTAQAAYSQLVTMQGLVAVPSSLNATSQYSAGSNLLCNALLSSGNLSFGLSAYFGFGVPCNVGFGEWVYTSKDQILFALVASGVALEAVTRIPSTCEVEAVSPSDCRAMLTSVSSFLKSYFAPAYLQATRAQAQRVQSEVDALSVDLVAYLQDAITNEISLFHQRVIDADDVPMQLAGWTNLYDWALGYREVVTFEANDASLTVMSTAYMSTTFTASAAEVPVNVASYLRVFCQYISLLLLMISLVAILYTVQNRFTSEGFNLFEVNRVGGMVWIGRPLLLLRSVTALCILSTAALQLQLTGKATYLLSARQDVSPFLALCTKVLAAGELGWLVYIVDDIGMVFTQQYTASYANKAAILVWATAAILSLIAPIAHRVRLELHCAVDATDYQAVCSSGDVVIGSLPRLLLLVAIALGGSLTMYVHDRLRYTLQPPTENPSYLLSCGAKYLFDKTGWVHDGVYHVDRASAALTGLLTWTKQDVIYVFDVKTWRVHTVCTNASMKKGAKWELRLHGALPLIE</sequence>
<feature type="transmembrane region" description="Helical" evidence="1">
    <location>
        <begin position="563"/>
        <end position="588"/>
    </location>
</feature>